<dbReference type="InterPro" id="IPR011761">
    <property type="entry name" value="ATP-grasp"/>
</dbReference>
<dbReference type="InterPro" id="IPR029063">
    <property type="entry name" value="SAM-dependent_MTases_sf"/>
</dbReference>
<dbReference type="Gene3D" id="3.40.50.20">
    <property type="match status" value="1"/>
</dbReference>
<dbReference type="CDD" id="cd02440">
    <property type="entry name" value="AdoMet_MTases"/>
    <property type="match status" value="1"/>
</dbReference>
<dbReference type="PANTHER" id="PTHR43585">
    <property type="entry name" value="FUMIPYRROLE BIOSYNTHESIS PROTEIN C"/>
    <property type="match status" value="1"/>
</dbReference>
<dbReference type="PROSITE" id="PS50975">
    <property type="entry name" value="ATP_GRASP"/>
    <property type="match status" value="1"/>
</dbReference>
<dbReference type="SUPFAM" id="SSF53335">
    <property type="entry name" value="S-adenosyl-L-methionine-dependent methyltransferases"/>
    <property type="match status" value="1"/>
</dbReference>
<evidence type="ECO:0000313" key="7">
    <source>
        <dbReference type="Proteomes" id="UP001501470"/>
    </source>
</evidence>
<comment type="caution">
    <text evidence="6">The sequence shown here is derived from an EMBL/GenBank/DDBJ whole genome shotgun (WGS) entry which is preliminary data.</text>
</comment>
<dbReference type="Gene3D" id="3.40.50.150">
    <property type="entry name" value="Vaccinia Virus protein VP39"/>
    <property type="match status" value="1"/>
</dbReference>
<dbReference type="Pfam" id="PF13535">
    <property type="entry name" value="ATP-grasp_4"/>
    <property type="match status" value="1"/>
</dbReference>
<dbReference type="InterPro" id="IPR041472">
    <property type="entry name" value="BL00235/CARNS1_N"/>
</dbReference>
<keyword evidence="1" id="KW-0436">Ligase</keyword>
<feature type="domain" description="ATP-grasp" evidence="5">
    <location>
        <begin position="115"/>
        <end position="318"/>
    </location>
</feature>
<dbReference type="EMBL" id="BAAAQD010000001">
    <property type="protein sequence ID" value="GAA1499416.1"/>
    <property type="molecule type" value="Genomic_DNA"/>
</dbReference>
<dbReference type="RefSeq" id="WP_344498234.1">
    <property type="nucleotide sequence ID" value="NZ_BAAAQD010000001.1"/>
</dbReference>
<dbReference type="InterPro" id="IPR052032">
    <property type="entry name" value="ATP-dep_AA_Ligase"/>
</dbReference>
<evidence type="ECO:0000256" key="4">
    <source>
        <dbReference type="PROSITE-ProRule" id="PRU00409"/>
    </source>
</evidence>
<dbReference type="InterPro" id="IPR040570">
    <property type="entry name" value="LAL_C2"/>
</dbReference>
<accession>A0ABP4K7Y0</accession>
<keyword evidence="2 4" id="KW-0547">Nucleotide-binding</keyword>
<keyword evidence="7" id="KW-1185">Reference proteome</keyword>
<name>A0ABP4K7Y0_9ACTN</name>
<evidence type="ECO:0000256" key="3">
    <source>
        <dbReference type="ARBA" id="ARBA00022840"/>
    </source>
</evidence>
<evidence type="ECO:0000256" key="1">
    <source>
        <dbReference type="ARBA" id="ARBA00022598"/>
    </source>
</evidence>
<keyword evidence="3 4" id="KW-0067">ATP-binding</keyword>
<evidence type="ECO:0000256" key="2">
    <source>
        <dbReference type="ARBA" id="ARBA00022741"/>
    </source>
</evidence>
<dbReference type="Pfam" id="PF18130">
    <property type="entry name" value="ATPgrasp_N"/>
    <property type="match status" value="1"/>
</dbReference>
<protein>
    <recommendedName>
        <fullName evidence="5">ATP-grasp domain-containing protein</fullName>
    </recommendedName>
</protein>
<proteinExistence type="predicted"/>
<evidence type="ECO:0000259" key="5">
    <source>
        <dbReference type="PROSITE" id="PS50975"/>
    </source>
</evidence>
<sequence>MTSSVMFVNLRPYQLEANAVLLAARRAGLRVALLADRIPRGTVMSLVDDVELVDTFDVPAARRAAAALVQRAAVRGVVTWSDRDVRLVARIAEDHGLPGLRDSAARLVRDKHAGRQALAGRPDLIPAFQLVDGEASLAGAIARIGFPAVLKPLTGSGSKGIFEVADEAGARRAWDVLRRYTTGSGDPMFAGTEHRWLYEECLDGTEHSVEGLVQRGEVRLVAVTDKVTTAPHHIEVEHVQPSALGPAALASVGELTRAVVAAFGMDDCAFHLECKVDGRGRARLVEIAGRAGGGMIASHLVPLATGVDYCADIVRVATGSPMAPAGAPSGIVAGVRSAFARTAGEIDEVTGYGAALAVPGVVQVAVLLGAGDRVKLPPEDFMSQRVATVIAQAGDREELRANLVAACDHLRVRLRDPGRDETLEEVAAGWDRLQRVRAMDEARAAVLGPGFVGQHSNVTPHYVRALAERLGLGPGSRVLDAGCGTGGLSLALAAATGCEVVGVDLSPAAVEVATERAAGHPGGPRTTFVVGDLGELSGFCDEFDAVLAFGSGYWSAPETAVPRWRRVLRDSGSAVLLLTRILADRSDRDREVDLQPGLFLPHADWEGVLEKAGFTVATADRTDIDGLYFRAYLDRLREREAALRAEMGDEDGANYIGMFEQFLAYHDADLLRRWEIVATLRDAA</sequence>
<dbReference type="Pfam" id="PF13649">
    <property type="entry name" value="Methyltransf_25"/>
    <property type="match status" value="1"/>
</dbReference>
<organism evidence="6 7">
    <name type="scientific">Dactylosporangium maewongense</name>
    <dbReference type="NCBI Taxonomy" id="634393"/>
    <lineage>
        <taxon>Bacteria</taxon>
        <taxon>Bacillati</taxon>
        <taxon>Actinomycetota</taxon>
        <taxon>Actinomycetes</taxon>
        <taxon>Micromonosporales</taxon>
        <taxon>Micromonosporaceae</taxon>
        <taxon>Dactylosporangium</taxon>
    </lineage>
</organism>
<dbReference type="InterPro" id="IPR041698">
    <property type="entry name" value="Methyltransf_25"/>
</dbReference>
<evidence type="ECO:0000313" key="6">
    <source>
        <dbReference type="EMBL" id="GAA1499416.1"/>
    </source>
</evidence>
<dbReference type="SUPFAM" id="SSF56059">
    <property type="entry name" value="Glutathione synthetase ATP-binding domain-like"/>
    <property type="match status" value="1"/>
</dbReference>
<dbReference type="PANTHER" id="PTHR43585:SF2">
    <property type="entry name" value="ATP-GRASP ENZYME FSQD"/>
    <property type="match status" value="1"/>
</dbReference>
<dbReference type="Gene3D" id="3.30.470.20">
    <property type="entry name" value="ATP-grasp fold, B domain"/>
    <property type="match status" value="1"/>
</dbReference>
<gene>
    <name evidence="6" type="ORF">GCM10009827_000810</name>
</gene>
<dbReference type="Proteomes" id="UP001501470">
    <property type="component" value="Unassembled WGS sequence"/>
</dbReference>
<reference evidence="7" key="1">
    <citation type="journal article" date="2019" name="Int. J. Syst. Evol. Microbiol.">
        <title>The Global Catalogue of Microorganisms (GCM) 10K type strain sequencing project: providing services to taxonomists for standard genome sequencing and annotation.</title>
        <authorList>
            <consortium name="The Broad Institute Genomics Platform"/>
            <consortium name="The Broad Institute Genome Sequencing Center for Infectious Disease"/>
            <person name="Wu L."/>
            <person name="Ma J."/>
        </authorList>
    </citation>
    <scope>NUCLEOTIDE SEQUENCE [LARGE SCALE GENOMIC DNA]</scope>
    <source>
        <strain evidence="7">JCM 15933</strain>
    </source>
</reference>
<dbReference type="Pfam" id="PF18603">
    <property type="entry name" value="LAL_C2"/>
    <property type="match status" value="1"/>
</dbReference>